<gene>
    <name evidence="2" type="ORF">Plil01_000716600</name>
</gene>
<name>A0A9W6WW25_9STRA</name>
<sequence>MMMEPASGRMLCRRHWSKSLSTDTASRLSPWELTTAPYSLQVKFNARPRPPSDRIISRSEPSAASGRASRPRPRPDPAAMDDECDMLECCLCGALCGACCASAASDGDERRRGGRYSDDYRNGQPVYVQPVVVQQQPGYGPPPPGEYHQYPPQQYPPQQYPPQQYPPQQQYKY</sequence>
<accession>A0A9W6WW25</accession>
<reference evidence="2" key="1">
    <citation type="submission" date="2023-04" db="EMBL/GenBank/DDBJ databases">
        <title>Phytophthora lilii NBRC 32176.</title>
        <authorList>
            <person name="Ichikawa N."/>
            <person name="Sato H."/>
            <person name="Tonouchi N."/>
        </authorList>
    </citation>
    <scope>NUCLEOTIDE SEQUENCE</scope>
    <source>
        <strain evidence="2">NBRC 32176</strain>
    </source>
</reference>
<evidence type="ECO:0000256" key="1">
    <source>
        <dbReference type="SAM" id="MobiDB-lite"/>
    </source>
</evidence>
<feature type="compositionally biased region" description="Pro residues" evidence="1">
    <location>
        <begin position="153"/>
        <end position="165"/>
    </location>
</feature>
<dbReference type="Proteomes" id="UP001165083">
    <property type="component" value="Unassembled WGS sequence"/>
</dbReference>
<evidence type="ECO:0000313" key="2">
    <source>
        <dbReference type="EMBL" id="GMF18940.1"/>
    </source>
</evidence>
<dbReference type="EMBL" id="BSXW01000330">
    <property type="protein sequence ID" value="GMF18940.1"/>
    <property type="molecule type" value="Genomic_DNA"/>
</dbReference>
<organism evidence="2 3">
    <name type="scientific">Phytophthora lilii</name>
    <dbReference type="NCBI Taxonomy" id="2077276"/>
    <lineage>
        <taxon>Eukaryota</taxon>
        <taxon>Sar</taxon>
        <taxon>Stramenopiles</taxon>
        <taxon>Oomycota</taxon>
        <taxon>Peronosporomycetes</taxon>
        <taxon>Peronosporales</taxon>
        <taxon>Peronosporaceae</taxon>
        <taxon>Phytophthora</taxon>
    </lineage>
</organism>
<protein>
    <submittedName>
        <fullName evidence="2">Unnamed protein product</fullName>
    </submittedName>
</protein>
<feature type="region of interest" description="Disordered" evidence="1">
    <location>
        <begin position="40"/>
        <end position="79"/>
    </location>
</feature>
<feature type="compositionally biased region" description="Low complexity" evidence="1">
    <location>
        <begin position="58"/>
        <end position="68"/>
    </location>
</feature>
<feature type="compositionally biased region" description="Basic and acidic residues" evidence="1">
    <location>
        <begin position="107"/>
        <end position="121"/>
    </location>
</feature>
<comment type="caution">
    <text evidence="2">The sequence shown here is derived from an EMBL/GenBank/DDBJ whole genome shotgun (WGS) entry which is preliminary data.</text>
</comment>
<proteinExistence type="predicted"/>
<keyword evidence="3" id="KW-1185">Reference proteome</keyword>
<dbReference type="AlphaFoldDB" id="A0A9W6WW25"/>
<evidence type="ECO:0000313" key="3">
    <source>
        <dbReference type="Proteomes" id="UP001165083"/>
    </source>
</evidence>
<feature type="region of interest" description="Disordered" evidence="1">
    <location>
        <begin position="104"/>
        <end position="173"/>
    </location>
</feature>
<feature type="compositionally biased region" description="Low complexity" evidence="1">
    <location>
        <begin position="122"/>
        <end position="138"/>
    </location>
</feature>